<dbReference type="EMBL" id="WHUW01000006">
    <property type="protein sequence ID" value="KAF8444872.1"/>
    <property type="molecule type" value="Genomic_DNA"/>
</dbReference>
<dbReference type="AlphaFoldDB" id="A0AAD4GHC6"/>
<keyword evidence="2" id="KW-0378">Hydrolase</keyword>
<proteinExistence type="predicted"/>
<comment type="caution">
    <text evidence="2">The sequence shown here is derived from an EMBL/GenBank/DDBJ whole genome shotgun (WGS) entry which is preliminary data.</text>
</comment>
<organism evidence="2 3">
    <name type="scientific">Boletus edulis BED1</name>
    <dbReference type="NCBI Taxonomy" id="1328754"/>
    <lineage>
        <taxon>Eukaryota</taxon>
        <taxon>Fungi</taxon>
        <taxon>Dikarya</taxon>
        <taxon>Basidiomycota</taxon>
        <taxon>Agaricomycotina</taxon>
        <taxon>Agaricomycetes</taxon>
        <taxon>Agaricomycetidae</taxon>
        <taxon>Boletales</taxon>
        <taxon>Boletineae</taxon>
        <taxon>Boletaceae</taxon>
        <taxon>Boletoideae</taxon>
        <taxon>Boletus</taxon>
    </lineage>
</organism>
<dbReference type="SUPFAM" id="SSF52540">
    <property type="entry name" value="P-loop containing nucleoside triphosphate hydrolases"/>
    <property type="match status" value="1"/>
</dbReference>
<dbReference type="GO" id="GO:0016787">
    <property type="term" value="F:hydrolase activity"/>
    <property type="evidence" value="ECO:0007669"/>
    <property type="project" value="UniProtKB-KW"/>
</dbReference>
<keyword evidence="3" id="KW-1185">Reference proteome</keyword>
<dbReference type="GO" id="GO:0005525">
    <property type="term" value="F:GTP binding"/>
    <property type="evidence" value="ECO:0007669"/>
    <property type="project" value="InterPro"/>
</dbReference>
<name>A0AAD4GHC6_BOLED</name>
<accession>A0AAD4GHC6</accession>
<reference evidence="2" key="1">
    <citation type="submission" date="2019-10" db="EMBL/GenBank/DDBJ databases">
        <authorList>
            <consortium name="DOE Joint Genome Institute"/>
            <person name="Kuo A."/>
            <person name="Miyauchi S."/>
            <person name="Kiss E."/>
            <person name="Drula E."/>
            <person name="Kohler A."/>
            <person name="Sanchez-Garcia M."/>
            <person name="Andreopoulos B."/>
            <person name="Barry K.W."/>
            <person name="Bonito G."/>
            <person name="Buee M."/>
            <person name="Carver A."/>
            <person name="Chen C."/>
            <person name="Cichocki N."/>
            <person name="Clum A."/>
            <person name="Culley D."/>
            <person name="Crous P.W."/>
            <person name="Fauchery L."/>
            <person name="Girlanda M."/>
            <person name="Hayes R."/>
            <person name="Keri Z."/>
            <person name="LaButti K."/>
            <person name="Lipzen A."/>
            <person name="Lombard V."/>
            <person name="Magnuson J."/>
            <person name="Maillard F."/>
            <person name="Morin E."/>
            <person name="Murat C."/>
            <person name="Nolan M."/>
            <person name="Ohm R."/>
            <person name="Pangilinan J."/>
            <person name="Pereira M."/>
            <person name="Perotto S."/>
            <person name="Peter M."/>
            <person name="Riley R."/>
            <person name="Sitrit Y."/>
            <person name="Stielow B."/>
            <person name="Szollosi G."/>
            <person name="Zifcakova L."/>
            <person name="Stursova M."/>
            <person name="Spatafora J.W."/>
            <person name="Tedersoo L."/>
            <person name="Vaario L.-M."/>
            <person name="Yamada A."/>
            <person name="Yan M."/>
            <person name="Wang P."/>
            <person name="Xu J."/>
            <person name="Bruns T."/>
            <person name="Baldrian P."/>
            <person name="Vilgalys R."/>
            <person name="Henrissat B."/>
            <person name="Grigoriev I.V."/>
            <person name="Hibbett D."/>
            <person name="Nagy L.G."/>
            <person name="Martin F.M."/>
        </authorList>
    </citation>
    <scope>NUCLEOTIDE SEQUENCE</scope>
    <source>
        <strain evidence="2">BED1</strain>
    </source>
</reference>
<feature type="non-terminal residue" evidence="2">
    <location>
        <position position="1"/>
    </location>
</feature>
<dbReference type="Proteomes" id="UP001194468">
    <property type="component" value="Unassembled WGS sequence"/>
</dbReference>
<dbReference type="Gene3D" id="3.40.50.300">
    <property type="entry name" value="P-loop containing nucleotide triphosphate hydrolases"/>
    <property type="match status" value="1"/>
</dbReference>
<dbReference type="Pfam" id="PF01926">
    <property type="entry name" value="MMR_HSR1"/>
    <property type="match status" value="1"/>
</dbReference>
<gene>
    <name evidence="2" type="ORF">L210DRAFT_3330893</name>
</gene>
<reference evidence="2" key="2">
    <citation type="journal article" date="2020" name="Nat. Commun.">
        <title>Large-scale genome sequencing of mycorrhizal fungi provides insights into the early evolution of symbiotic traits.</title>
        <authorList>
            <person name="Miyauchi S."/>
            <person name="Kiss E."/>
            <person name="Kuo A."/>
            <person name="Drula E."/>
            <person name="Kohler A."/>
            <person name="Sanchez-Garcia M."/>
            <person name="Morin E."/>
            <person name="Andreopoulos B."/>
            <person name="Barry K.W."/>
            <person name="Bonito G."/>
            <person name="Buee M."/>
            <person name="Carver A."/>
            <person name="Chen C."/>
            <person name="Cichocki N."/>
            <person name="Clum A."/>
            <person name="Culley D."/>
            <person name="Crous P.W."/>
            <person name="Fauchery L."/>
            <person name="Girlanda M."/>
            <person name="Hayes R.D."/>
            <person name="Keri Z."/>
            <person name="LaButti K."/>
            <person name="Lipzen A."/>
            <person name="Lombard V."/>
            <person name="Magnuson J."/>
            <person name="Maillard F."/>
            <person name="Murat C."/>
            <person name="Nolan M."/>
            <person name="Ohm R.A."/>
            <person name="Pangilinan J."/>
            <person name="Pereira M.F."/>
            <person name="Perotto S."/>
            <person name="Peter M."/>
            <person name="Pfister S."/>
            <person name="Riley R."/>
            <person name="Sitrit Y."/>
            <person name="Stielow J.B."/>
            <person name="Szollosi G."/>
            <person name="Zifcakova L."/>
            <person name="Stursova M."/>
            <person name="Spatafora J.W."/>
            <person name="Tedersoo L."/>
            <person name="Vaario L.M."/>
            <person name="Yamada A."/>
            <person name="Yan M."/>
            <person name="Wang P."/>
            <person name="Xu J."/>
            <person name="Bruns T."/>
            <person name="Baldrian P."/>
            <person name="Vilgalys R."/>
            <person name="Dunand C."/>
            <person name="Henrissat B."/>
            <person name="Grigoriev I.V."/>
            <person name="Hibbett D."/>
            <person name="Nagy L.G."/>
            <person name="Martin F.M."/>
        </authorList>
    </citation>
    <scope>NUCLEOTIDE SEQUENCE</scope>
    <source>
        <strain evidence="2">BED1</strain>
    </source>
</reference>
<evidence type="ECO:0000259" key="1">
    <source>
        <dbReference type="Pfam" id="PF01926"/>
    </source>
</evidence>
<feature type="domain" description="G" evidence="1">
    <location>
        <begin position="2"/>
        <end position="101"/>
    </location>
</feature>
<dbReference type="PROSITE" id="PS00675">
    <property type="entry name" value="SIGMA54_INTERACT_1"/>
    <property type="match status" value="1"/>
</dbReference>
<dbReference type="InterPro" id="IPR006073">
    <property type="entry name" value="GTP-bd"/>
</dbReference>
<evidence type="ECO:0000313" key="2">
    <source>
        <dbReference type="EMBL" id="KAF8444872.1"/>
    </source>
</evidence>
<protein>
    <submittedName>
        <fullName evidence="2">P-loop containing nucleoside triphosphate hydrolase protein</fullName>
    </submittedName>
</protein>
<feature type="non-terminal residue" evidence="2">
    <location>
        <position position="162"/>
    </location>
</feature>
<dbReference type="InterPro" id="IPR025662">
    <property type="entry name" value="Sigma_54_int_dom_ATP-bd_1"/>
</dbReference>
<evidence type="ECO:0000313" key="3">
    <source>
        <dbReference type="Proteomes" id="UP001194468"/>
    </source>
</evidence>
<dbReference type="InterPro" id="IPR027417">
    <property type="entry name" value="P-loop_NTPase"/>
</dbReference>
<sequence length="162" mass="18020">NVIVFGESGVGKSSLINLIAGKKVCETSSGALGCTLDYRQHLLDLGDQHYAIWDTAGLDEGTQGTVPAEQAEAYLKKLLHELVQNNGVDLLVYCVRGTRVRSALLTNYHIFYSAICRRKVPIAIVITGLENQEGNMETWWYRNEPHFGLLKMFFDSHACVTT</sequence>
<dbReference type="CDD" id="cd00882">
    <property type="entry name" value="Ras_like_GTPase"/>
    <property type="match status" value="1"/>
</dbReference>